<dbReference type="InterPro" id="IPR039421">
    <property type="entry name" value="Type_1_exporter"/>
</dbReference>
<keyword evidence="4 5" id="KW-0472">Membrane</keyword>
<dbReference type="Gene3D" id="1.20.1560.10">
    <property type="entry name" value="ABC transporter type 1, transmembrane domain"/>
    <property type="match status" value="1"/>
</dbReference>
<evidence type="ECO:0000256" key="5">
    <source>
        <dbReference type="SAM" id="Phobius"/>
    </source>
</evidence>
<reference evidence="8" key="1">
    <citation type="submission" date="2021-02" db="EMBL/GenBank/DDBJ databases">
        <authorList>
            <person name="Nowell W R."/>
        </authorList>
    </citation>
    <scope>NUCLEOTIDE SEQUENCE</scope>
</reference>
<feature type="transmembrane region" description="Helical" evidence="5">
    <location>
        <begin position="175"/>
        <end position="196"/>
    </location>
</feature>
<name>A0A819T2S1_9BILA</name>
<evidence type="ECO:0000256" key="2">
    <source>
        <dbReference type="ARBA" id="ARBA00022692"/>
    </source>
</evidence>
<dbReference type="PANTHER" id="PTHR43394">
    <property type="entry name" value="ATP-DEPENDENT PERMEASE MDL1, MITOCHONDRIAL"/>
    <property type="match status" value="1"/>
</dbReference>
<dbReference type="InterPro" id="IPR011527">
    <property type="entry name" value="ABC1_TM_dom"/>
</dbReference>
<dbReference type="Proteomes" id="UP000663868">
    <property type="component" value="Unassembled WGS sequence"/>
</dbReference>
<evidence type="ECO:0000256" key="1">
    <source>
        <dbReference type="ARBA" id="ARBA00004141"/>
    </source>
</evidence>
<dbReference type="Pfam" id="PF00664">
    <property type="entry name" value="ABC_membrane"/>
    <property type="match status" value="1"/>
</dbReference>
<evidence type="ECO:0000259" key="6">
    <source>
        <dbReference type="PROSITE" id="PS50929"/>
    </source>
</evidence>
<keyword evidence="3 5" id="KW-1133">Transmembrane helix</keyword>
<evidence type="ECO:0000313" key="7">
    <source>
        <dbReference type="EMBL" id="CAF1469736.1"/>
    </source>
</evidence>
<comment type="subcellular location">
    <subcellularLocation>
        <location evidence="1">Membrane</location>
        <topology evidence="1">Multi-pass membrane protein</topology>
    </subcellularLocation>
</comment>
<accession>A0A819T2S1</accession>
<dbReference type="PANTHER" id="PTHR43394:SF27">
    <property type="entry name" value="ATP-DEPENDENT TRANSLOCASE ABCB1-LIKE"/>
    <property type="match status" value="1"/>
</dbReference>
<keyword evidence="2 5" id="KW-0812">Transmembrane</keyword>
<organism evidence="8 9">
    <name type="scientific">Adineta steineri</name>
    <dbReference type="NCBI Taxonomy" id="433720"/>
    <lineage>
        <taxon>Eukaryota</taxon>
        <taxon>Metazoa</taxon>
        <taxon>Spiralia</taxon>
        <taxon>Gnathifera</taxon>
        <taxon>Rotifera</taxon>
        <taxon>Eurotatoria</taxon>
        <taxon>Bdelloidea</taxon>
        <taxon>Adinetida</taxon>
        <taxon>Adinetidae</taxon>
        <taxon>Adineta</taxon>
    </lineage>
</organism>
<dbReference type="GO" id="GO:0090374">
    <property type="term" value="P:oligopeptide export from mitochondrion"/>
    <property type="evidence" value="ECO:0007669"/>
    <property type="project" value="TreeGrafter"/>
</dbReference>
<dbReference type="EMBL" id="CAJNOE010002141">
    <property type="protein sequence ID" value="CAF1469736.1"/>
    <property type="molecule type" value="Genomic_DNA"/>
</dbReference>
<protein>
    <recommendedName>
        <fullName evidence="6">ABC transmembrane type-1 domain-containing protein</fullName>
    </recommendedName>
</protein>
<dbReference type="GO" id="GO:0015421">
    <property type="term" value="F:ABC-type oligopeptide transporter activity"/>
    <property type="evidence" value="ECO:0007669"/>
    <property type="project" value="TreeGrafter"/>
</dbReference>
<dbReference type="GO" id="GO:0005524">
    <property type="term" value="F:ATP binding"/>
    <property type="evidence" value="ECO:0007669"/>
    <property type="project" value="InterPro"/>
</dbReference>
<feature type="transmembrane region" description="Helical" evidence="5">
    <location>
        <begin position="77"/>
        <end position="99"/>
    </location>
</feature>
<dbReference type="CDD" id="cd18577">
    <property type="entry name" value="ABC_6TM_Pgp_ABCB1_D1_like"/>
    <property type="match status" value="1"/>
</dbReference>
<feature type="transmembrane region" description="Helical" evidence="5">
    <location>
        <begin position="149"/>
        <end position="169"/>
    </location>
</feature>
<feature type="domain" description="ABC transmembrane type-1" evidence="6">
    <location>
        <begin position="2"/>
        <end position="242"/>
    </location>
</feature>
<gene>
    <name evidence="7" type="ORF">IZO911_LOCUS43390</name>
    <name evidence="8" type="ORF">KXQ929_LOCUS32436</name>
</gene>
<dbReference type="GO" id="GO:0005743">
    <property type="term" value="C:mitochondrial inner membrane"/>
    <property type="evidence" value="ECO:0007669"/>
    <property type="project" value="TreeGrafter"/>
</dbReference>
<dbReference type="PROSITE" id="PS50929">
    <property type="entry name" value="ABC_TM1F"/>
    <property type="match status" value="1"/>
</dbReference>
<evidence type="ECO:0000313" key="8">
    <source>
        <dbReference type="EMBL" id="CAF4065952.1"/>
    </source>
</evidence>
<evidence type="ECO:0000256" key="3">
    <source>
        <dbReference type="ARBA" id="ARBA00022989"/>
    </source>
</evidence>
<sequence>MIIGIIAASATGVAYAAMFYFNRQLLDNLVFTSNNSMKMTDTNQYPADSNECQSTYSSYEHNIISPYNVIQSMSKNYIIIGCISIFLYWVAWASWMIAAERQIRRIRYKLFRNILSQGIGWFDVHSIGELNNHLNDDLDKVKNGINEKVPGFVSLVSRSICVLIYGLIIGWKLSLVFLSVLPLIILVYKITIIIIVKYSIKEIEAYSLASSIAEETLGNIQAVTSFHGQEKEEERFVLLFDL</sequence>
<dbReference type="AlphaFoldDB" id="A0A819T2S1"/>
<comment type="caution">
    <text evidence="8">The sequence shown here is derived from an EMBL/GenBank/DDBJ whole genome shotgun (WGS) entry which is preliminary data.</text>
</comment>
<evidence type="ECO:0000313" key="9">
    <source>
        <dbReference type="Proteomes" id="UP000663868"/>
    </source>
</evidence>
<dbReference type="Proteomes" id="UP000663860">
    <property type="component" value="Unassembled WGS sequence"/>
</dbReference>
<dbReference type="SUPFAM" id="SSF90123">
    <property type="entry name" value="ABC transporter transmembrane region"/>
    <property type="match status" value="1"/>
</dbReference>
<dbReference type="InterPro" id="IPR036640">
    <property type="entry name" value="ABC1_TM_sf"/>
</dbReference>
<dbReference type="EMBL" id="CAJOBB010003930">
    <property type="protein sequence ID" value="CAF4065952.1"/>
    <property type="molecule type" value="Genomic_DNA"/>
</dbReference>
<proteinExistence type="predicted"/>
<evidence type="ECO:0000256" key="4">
    <source>
        <dbReference type="ARBA" id="ARBA00023136"/>
    </source>
</evidence>